<feature type="compositionally biased region" description="Basic residues" evidence="1">
    <location>
        <begin position="1"/>
        <end position="11"/>
    </location>
</feature>
<name>A0A5C3PIH0_9APHY</name>
<dbReference type="SMART" id="SM00225">
    <property type="entry name" value="BTB"/>
    <property type="match status" value="1"/>
</dbReference>
<proteinExistence type="predicted"/>
<dbReference type="InterPro" id="IPR000210">
    <property type="entry name" value="BTB/POZ_dom"/>
</dbReference>
<keyword evidence="4" id="KW-1185">Reference proteome</keyword>
<evidence type="ECO:0000256" key="1">
    <source>
        <dbReference type="SAM" id="MobiDB-lite"/>
    </source>
</evidence>
<gene>
    <name evidence="3" type="ORF">K466DRAFT_489563</name>
</gene>
<dbReference type="EMBL" id="ML211125">
    <property type="protein sequence ID" value="TFK88128.1"/>
    <property type="molecule type" value="Genomic_DNA"/>
</dbReference>
<dbReference type="Gene3D" id="3.30.710.10">
    <property type="entry name" value="Potassium Channel Kv1.1, Chain A"/>
    <property type="match status" value="1"/>
</dbReference>
<protein>
    <recommendedName>
        <fullName evidence="2">BTB domain-containing protein</fullName>
    </recommendedName>
</protein>
<dbReference type="Pfam" id="PF00651">
    <property type="entry name" value="BTB"/>
    <property type="match status" value="1"/>
</dbReference>
<sequence>MANVRANKRSRTQSDDESEGCAIRRTDEEFWYEDGTVILAAGDVDFRVFKGILAEHSPVFKDMFSLPQPPLANGQVSSSCPVVHLSDSPDDIRALLRVCMPKTNSNPFTQDDPSYETIAGSIRLGHKYEICELVDHALGYLKRYYTVDYSQWKALRIVVPPRFQLMHAIGVVNLARLTDCETILPTALYQCCQLDGELVKGFARADGTRECLSADDLALCVAARANLMQESVGIALRICAPVLSLSCTHPAHCALAFNSYLHTGRLDPLEVCNTHPLWSAASMVNGVCQMLCDSCWHMLCERNTSERVRFWDRLPAVLGIEVQGWNAGTAAALQQ</sequence>
<dbReference type="SUPFAM" id="SSF54695">
    <property type="entry name" value="POZ domain"/>
    <property type="match status" value="1"/>
</dbReference>
<reference evidence="3 4" key="1">
    <citation type="journal article" date="2019" name="Nat. Ecol. Evol.">
        <title>Megaphylogeny resolves global patterns of mushroom evolution.</title>
        <authorList>
            <person name="Varga T."/>
            <person name="Krizsan K."/>
            <person name="Foldi C."/>
            <person name="Dima B."/>
            <person name="Sanchez-Garcia M."/>
            <person name="Sanchez-Ramirez S."/>
            <person name="Szollosi G.J."/>
            <person name="Szarkandi J.G."/>
            <person name="Papp V."/>
            <person name="Albert L."/>
            <person name="Andreopoulos W."/>
            <person name="Angelini C."/>
            <person name="Antonin V."/>
            <person name="Barry K.W."/>
            <person name="Bougher N.L."/>
            <person name="Buchanan P."/>
            <person name="Buyck B."/>
            <person name="Bense V."/>
            <person name="Catcheside P."/>
            <person name="Chovatia M."/>
            <person name="Cooper J."/>
            <person name="Damon W."/>
            <person name="Desjardin D."/>
            <person name="Finy P."/>
            <person name="Geml J."/>
            <person name="Haridas S."/>
            <person name="Hughes K."/>
            <person name="Justo A."/>
            <person name="Karasinski D."/>
            <person name="Kautmanova I."/>
            <person name="Kiss B."/>
            <person name="Kocsube S."/>
            <person name="Kotiranta H."/>
            <person name="LaButti K.M."/>
            <person name="Lechner B.E."/>
            <person name="Liimatainen K."/>
            <person name="Lipzen A."/>
            <person name="Lukacs Z."/>
            <person name="Mihaltcheva S."/>
            <person name="Morgado L.N."/>
            <person name="Niskanen T."/>
            <person name="Noordeloos M.E."/>
            <person name="Ohm R.A."/>
            <person name="Ortiz-Santana B."/>
            <person name="Ovrebo C."/>
            <person name="Racz N."/>
            <person name="Riley R."/>
            <person name="Savchenko A."/>
            <person name="Shiryaev A."/>
            <person name="Soop K."/>
            <person name="Spirin V."/>
            <person name="Szebenyi C."/>
            <person name="Tomsovsky M."/>
            <person name="Tulloss R.E."/>
            <person name="Uehling J."/>
            <person name="Grigoriev I.V."/>
            <person name="Vagvolgyi C."/>
            <person name="Papp T."/>
            <person name="Martin F.M."/>
            <person name="Miettinen O."/>
            <person name="Hibbett D.S."/>
            <person name="Nagy L.G."/>
        </authorList>
    </citation>
    <scope>NUCLEOTIDE SEQUENCE [LARGE SCALE GENOMIC DNA]</scope>
    <source>
        <strain evidence="3 4">HHB13444</strain>
    </source>
</reference>
<evidence type="ECO:0000313" key="4">
    <source>
        <dbReference type="Proteomes" id="UP000308197"/>
    </source>
</evidence>
<dbReference type="AlphaFoldDB" id="A0A5C3PIH0"/>
<organism evidence="3 4">
    <name type="scientific">Polyporus arcularius HHB13444</name>
    <dbReference type="NCBI Taxonomy" id="1314778"/>
    <lineage>
        <taxon>Eukaryota</taxon>
        <taxon>Fungi</taxon>
        <taxon>Dikarya</taxon>
        <taxon>Basidiomycota</taxon>
        <taxon>Agaricomycotina</taxon>
        <taxon>Agaricomycetes</taxon>
        <taxon>Polyporales</taxon>
        <taxon>Polyporaceae</taxon>
        <taxon>Polyporus</taxon>
    </lineage>
</organism>
<dbReference type="STRING" id="1314778.A0A5C3PIH0"/>
<dbReference type="Proteomes" id="UP000308197">
    <property type="component" value="Unassembled WGS sequence"/>
</dbReference>
<evidence type="ECO:0000313" key="3">
    <source>
        <dbReference type="EMBL" id="TFK88128.1"/>
    </source>
</evidence>
<feature type="domain" description="BTB" evidence="2">
    <location>
        <begin position="35"/>
        <end position="145"/>
    </location>
</feature>
<evidence type="ECO:0000259" key="2">
    <source>
        <dbReference type="SMART" id="SM00225"/>
    </source>
</evidence>
<accession>A0A5C3PIH0</accession>
<feature type="region of interest" description="Disordered" evidence="1">
    <location>
        <begin position="1"/>
        <end position="20"/>
    </location>
</feature>
<dbReference type="InterPro" id="IPR011333">
    <property type="entry name" value="SKP1/BTB/POZ_sf"/>
</dbReference>
<dbReference type="InParanoid" id="A0A5C3PIH0"/>
<dbReference type="CDD" id="cd18186">
    <property type="entry name" value="BTB_POZ_ZBTB_KLHL-like"/>
    <property type="match status" value="1"/>
</dbReference>